<keyword evidence="3 6" id="KW-0812">Transmembrane</keyword>
<keyword evidence="11" id="KW-1185">Reference proteome</keyword>
<dbReference type="InterPro" id="IPR047196">
    <property type="entry name" value="YidC_ALB_C"/>
</dbReference>
<dbReference type="GO" id="GO:0051205">
    <property type="term" value="P:protein insertion into membrane"/>
    <property type="evidence" value="ECO:0007669"/>
    <property type="project" value="TreeGrafter"/>
</dbReference>
<dbReference type="InterPro" id="IPR001708">
    <property type="entry name" value="YidC/ALB3/OXA1/COX18"/>
</dbReference>
<organism evidence="10 11">
    <name type="scientific">Bathycoccus prasinos</name>
    <dbReference type="NCBI Taxonomy" id="41875"/>
    <lineage>
        <taxon>Eukaryota</taxon>
        <taxon>Viridiplantae</taxon>
        <taxon>Chlorophyta</taxon>
        <taxon>Mamiellophyceae</taxon>
        <taxon>Mamiellales</taxon>
        <taxon>Bathycoccaceae</taxon>
        <taxon>Bathycoccus</taxon>
    </lineage>
</organism>
<protein>
    <recommendedName>
        <fullName evidence="9">Membrane insertase YidC/Oxa/ALB C-terminal domain-containing protein</fullName>
    </recommendedName>
</protein>
<dbReference type="PANTHER" id="PTHR12428">
    <property type="entry name" value="OXA1"/>
    <property type="match status" value="1"/>
</dbReference>
<dbReference type="Pfam" id="PF02096">
    <property type="entry name" value="60KD_IMP"/>
    <property type="match status" value="1"/>
</dbReference>
<accession>K8EBY4</accession>
<reference evidence="10 11" key="1">
    <citation type="submission" date="2011-10" db="EMBL/GenBank/DDBJ databases">
        <authorList>
            <person name="Genoscope - CEA"/>
        </authorList>
    </citation>
    <scope>NUCLEOTIDE SEQUENCE [LARGE SCALE GENOMIC DNA]</scope>
    <source>
        <strain evidence="10 11">RCC 1105</strain>
    </source>
</reference>
<feature type="domain" description="Membrane insertase YidC/Oxa/ALB C-terminal" evidence="9">
    <location>
        <begin position="237"/>
        <end position="447"/>
    </location>
</feature>
<comment type="similarity">
    <text evidence="2">Belongs to the OXA1/ALB3/YidC (TC 2.A.9.2) family.</text>
</comment>
<evidence type="ECO:0000313" key="10">
    <source>
        <dbReference type="EMBL" id="CCO15389.1"/>
    </source>
</evidence>
<feature type="transmembrane region" description="Helical" evidence="8">
    <location>
        <begin position="412"/>
        <end position="434"/>
    </location>
</feature>
<sequence length="639" mass="70922">MSGVGISTISTRTTTSFSRCVLSSSSASARCVRTNKTLSLRSFKNFSSSSSRREQGRRKLRKGDEDDDDVHVRNEKRNSVRTRAIFGGDAMMMPPPDAGGVVSTNNAPEIERVEMLKQRNRSNVFDIADASSLSLAAPPAVLMSETPPEIETVAPNLMEEDSLNIATAPDVVVQSSIKDAMALIQAEEREAKIASGEIVEPQRTEGGVFGLLADSFEKLLLQIQDVEKALGIPYPVGNSIIILTALVKLVTFPLTKSQVVSSLNMKNLQPQVAAIKEKYEDDPERMNSEINRIYEENEVNPLAGCGPLILTLPVFIGLYRAFKNAGIDGVFDEPWLFIPNLSGPSDAQDISWLWPLDDDFAPPLDGGWEAAWPYLVMPILTTATQFYSMNAMQPKEEEKTDEMKNQSQLVKFLPFFIGYISLTVPAGLAMYWLFNNVFTTLTQVYLRNFGGAVATVEAPDDILIKIPLGCAIIEDSFERVPNDEIETYLKTNSSVMWNEEWLEEWRQQQAKEISESVENAENEMVDLGASEEVAALYAAKLKNRAKRYRDMEKRKNATPKEIENLIAEYEKDGKSREDIANLQKMLEATMKFEVEMKEKKLKGAAALKELKEAKGLNLTGKEASSSSSSSGEEKASTTR</sequence>
<keyword evidence="5 8" id="KW-0472">Membrane</keyword>
<dbReference type="KEGG" id="bpg:Bathy03g01160"/>
<dbReference type="CDD" id="cd20070">
    <property type="entry name" value="5TM_YidC_Alb3"/>
    <property type="match status" value="1"/>
</dbReference>
<evidence type="ECO:0000259" key="9">
    <source>
        <dbReference type="Pfam" id="PF02096"/>
    </source>
</evidence>
<feature type="transmembrane region" description="Helical" evidence="8">
    <location>
        <begin position="371"/>
        <end position="391"/>
    </location>
</feature>
<feature type="region of interest" description="Disordered" evidence="7">
    <location>
        <begin position="44"/>
        <end position="78"/>
    </location>
</feature>
<evidence type="ECO:0000256" key="6">
    <source>
        <dbReference type="RuleBase" id="RU003945"/>
    </source>
</evidence>
<dbReference type="PANTHER" id="PTHR12428:SF14">
    <property type="entry name" value="ALBINO3-LIKE PROTEIN 1, CHLOROPLASTIC"/>
    <property type="match status" value="1"/>
</dbReference>
<proteinExistence type="inferred from homology"/>
<comment type="subcellular location">
    <subcellularLocation>
        <location evidence="1 6">Membrane</location>
        <topology evidence="1 6">Multi-pass membrane protein</topology>
    </subcellularLocation>
</comment>
<evidence type="ECO:0000313" key="11">
    <source>
        <dbReference type="Proteomes" id="UP000198341"/>
    </source>
</evidence>
<dbReference type="eggNOG" id="KOG1239">
    <property type="taxonomic scope" value="Eukaryota"/>
</dbReference>
<evidence type="ECO:0000256" key="3">
    <source>
        <dbReference type="ARBA" id="ARBA00022692"/>
    </source>
</evidence>
<dbReference type="InterPro" id="IPR028055">
    <property type="entry name" value="YidC/Oxa/ALB_C"/>
</dbReference>
<evidence type="ECO:0000256" key="7">
    <source>
        <dbReference type="SAM" id="MobiDB-lite"/>
    </source>
</evidence>
<evidence type="ECO:0000256" key="5">
    <source>
        <dbReference type="ARBA" id="ARBA00023136"/>
    </source>
</evidence>
<dbReference type="Proteomes" id="UP000198341">
    <property type="component" value="Chromosome 3"/>
</dbReference>
<feature type="compositionally biased region" description="Low complexity" evidence="7">
    <location>
        <begin position="620"/>
        <end position="630"/>
    </location>
</feature>
<dbReference type="OrthoDB" id="2148490at2759"/>
<name>K8EBY4_9CHLO</name>
<dbReference type="GO" id="GO:0016020">
    <property type="term" value="C:membrane"/>
    <property type="evidence" value="ECO:0007669"/>
    <property type="project" value="UniProtKB-SubCell"/>
</dbReference>
<dbReference type="AlphaFoldDB" id="K8EBY4"/>
<comment type="similarity">
    <text evidence="6">Belongs to the OXA1/ALB3/YidC family.</text>
</comment>
<dbReference type="EMBL" id="FO082276">
    <property type="protein sequence ID" value="CCO15389.1"/>
    <property type="molecule type" value="Genomic_DNA"/>
</dbReference>
<evidence type="ECO:0000256" key="4">
    <source>
        <dbReference type="ARBA" id="ARBA00022989"/>
    </source>
</evidence>
<keyword evidence="4 8" id="KW-1133">Transmembrane helix</keyword>
<evidence type="ECO:0000256" key="8">
    <source>
        <dbReference type="SAM" id="Phobius"/>
    </source>
</evidence>
<dbReference type="NCBIfam" id="TIGR03592">
    <property type="entry name" value="yidC_oxa1_cterm"/>
    <property type="match status" value="1"/>
</dbReference>
<dbReference type="GO" id="GO:0032977">
    <property type="term" value="F:membrane insertase activity"/>
    <property type="evidence" value="ECO:0007669"/>
    <property type="project" value="InterPro"/>
</dbReference>
<dbReference type="RefSeq" id="XP_007513952.1">
    <property type="nucleotide sequence ID" value="XM_007513890.1"/>
</dbReference>
<evidence type="ECO:0000256" key="1">
    <source>
        <dbReference type="ARBA" id="ARBA00004141"/>
    </source>
</evidence>
<gene>
    <name evidence="10" type="ORF">Bathy03g01160</name>
</gene>
<dbReference type="STRING" id="41875.K8EBY4"/>
<feature type="region of interest" description="Disordered" evidence="7">
    <location>
        <begin position="612"/>
        <end position="639"/>
    </location>
</feature>
<dbReference type="GeneID" id="19016654"/>
<evidence type="ECO:0000256" key="2">
    <source>
        <dbReference type="ARBA" id="ARBA00010583"/>
    </source>
</evidence>